<dbReference type="PANTHER" id="PTHR46211">
    <property type="entry name" value="GLYCEROPHOSPHORYL DIESTER PHOSPHODIESTERASE"/>
    <property type="match status" value="1"/>
</dbReference>
<gene>
    <name evidence="1" type="ORF">Raf01_35800</name>
</gene>
<comment type="caution">
    <text evidence="1">The sequence shown here is derived from an EMBL/GenBank/DDBJ whole genome shotgun (WGS) entry which is preliminary data.</text>
</comment>
<sequence>MTDRPLLTVAHRAGNTIAGLRAALQAGVDLVEADVHLFRDALEVRHRKAIGRHLYWEQWWELNRRRSLELPELADVLAAADGDPRLMLDLKGPALTVAHRVAALLADVAPDVPLTVCTKQWQMLDAFDGLPHIRRVLSVNNPVQLNRLRARLRRRPVFGVSIRRQLLTPAIVAELRRATSVVMVWPVDTEAALRHARSLGVTSVISKNLPMLRTLMTDGVAASDEAVLSPR</sequence>
<dbReference type="AlphaFoldDB" id="A0A8J3QR91"/>
<dbReference type="InterPro" id="IPR017946">
    <property type="entry name" value="PLC-like_Pdiesterase_TIM-brl"/>
</dbReference>
<proteinExistence type="predicted"/>
<evidence type="ECO:0000313" key="2">
    <source>
        <dbReference type="Proteomes" id="UP000642748"/>
    </source>
</evidence>
<keyword evidence="2" id="KW-1185">Reference proteome</keyword>
<dbReference type="EMBL" id="BONZ01000034">
    <property type="protein sequence ID" value="GIH15408.1"/>
    <property type="molecule type" value="Genomic_DNA"/>
</dbReference>
<dbReference type="GO" id="GO:0006629">
    <property type="term" value="P:lipid metabolic process"/>
    <property type="evidence" value="ECO:0007669"/>
    <property type="project" value="InterPro"/>
</dbReference>
<dbReference type="CDD" id="cd08556">
    <property type="entry name" value="GDPD"/>
    <property type="match status" value="1"/>
</dbReference>
<name>A0A8J3QR91_9ACTN</name>
<reference evidence="1" key="1">
    <citation type="submission" date="2021-01" db="EMBL/GenBank/DDBJ databases">
        <title>Whole genome shotgun sequence of Rugosimonospora africana NBRC 104875.</title>
        <authorList>
            <person name="Komaki H."/>
            <person name="Tamura T."/>
        </authorList>
    </citation>
    <scope>NUCLEOTIDE SEQUENCE</scope>
    <source>
        <strain evidence="1">NBRC 104875</strain>
    </source>
</reference>
<dbReference type="SUPFAM" id="SSF51695">
    <property type="entry name" value="PLC-like phosphodiesterases"/>
    <property type="match status" value="1"/>
</dbReference>
<dbReference type="GO" id="GO:0008081">
    <property type="term" value="F:phosphoric diester hydrolase activity"/>
    <property type="evidence" value="ECO:0007669"/>
    <property type="project" value="InterPro"/>
</dbReference>
<dbReference type="RefSeq" id="WP_239133696.1">
    <property type="nucleotide sequence ID" value="NZ_BONZ01000034.1"/>
</dbReference>
<organism evidence="1 2">
    <name type="scientific">Rugosimonospora africana</name>
    <dbReference type="NCBI Taxonomy" id="556532"/>
    <lineage>
        <taxon>Bacteria</taxon>
        <taxon>Bacillati</taxon>
        <taxon>Actinomycetota</taxon>
        <taxon>Actinomycetes</taxon>
        <taxon>Micromonosporales</taxon>
        <taxon>Micromonosporaceae</taxon>
        <taxon>Rugosimonospora</taxon>
    </lineage>
</organism>
<dbReference type="PANTHER" id="PTHR46211:SF1">
    <property type="entry name" value="GLYCEROPHOSPHODIESTER PHOSPHODIESTERASE, CYTOPLASMIC"/>
    <property type="match status" value="1"/>
</dbReference>
<accession>A0A8J3QR91</accession>
<evidence type="ECO:0008006" key="3">
    <source>
        <dbReference type="Google" id="ProtNLM"/>
    </source>
</evidence>
<protein>
    <recommendedName>
        <fullName evidence="3">Glycerophosphoryl diester phosphodiesterase</fullName>
    </recommendedName>
</protein>
<evidence type="ECO:0000313" key="1">
    <source>
        <dbReference type="EMBL" id="GIH15408.1"/>
    </source>
</evidence>
<dbReference type="Proteomes" id="UP000642748">
    <property type="component" value="Unassembled WGS sequence"/>
</dbReference>
<dbReference type="Gene3D" id="3.20.20.190">
    <property type="entry name" value="Phosphatidylinositol (PI) phosphodiesterase"/>
    <property type="match status" value="1"/>
</dbReference>